<dbReference type="Proteomes" id="UP000247233">
    <property type="component" value="Unassembled WGS sequence"/>
</dbReference>
<keyword evidence="4" id="KW-1185">Reference proteome</keyword>
<dbReference type="RefSeq" id="XP_025395402.1">
    <property type="nucleotide sequence ID" value="XM_025539662.1"/>
</dbReference>
<evidence type="ECO:0000256" key="1">
    <source>
        <dbReference type="SAM" id="Phobius"/>
    </source>
</evidence>
<feature type="transmembrane region" description="Helical" evidence="1">
    <location>
        <begin position="15"/>
        <end position="37"/>
    </location>
</feature>
<evidence type="ECO:0000313" key="3">
    <source>
        <dbReference type="EMBL" id="PWY69046.1"/>
    </source>
</evidence>
<dbReference type="Pfam" id="PF20684">
    <property type="entry name" value="Fung_rhodopsin"/>
    <property type="match status" value="1"/>
</dbReference>
<dbReference type="PANTHER" id="PTHR39614">
    <property type="entry name" value="INTEGRAL MEMBRANE PROTEIN"/>
    <property type="match status" value="1"/>
</dbReference>
<dbReference type="PANTHER" id="PTHR39614:SF2">
    <property type="entry name" value="INTEGRAL MEMBRANE PROTEIN"/>
    <property type="match status" value="1"/>
</dbReference>
<proteinExistence type="predicted"/>
<feature type="transmembrane region" description="Helical" evidence="1">
    <location>
        <begin position="164"/>
        <end position="187"/>
    </location>
</feature>
<accession>A0A317V4Y4</accession>
<dbReference type="InterPro" id="IPR049326">
    <property type="entry name" value="Rhodopsin_dom_fungi"/>
</dbReference>
<dbReference type="OrthoDB" id="3918601at2759"/>
<keyword evidence="1" id="KW-1133">Transmembrane helix</keyword>
<dbReference type="GeneID" id="37061899"/>
<feature type="transmembrane region" description="Helical" evidence="1">
    <location>
        <begin position="199"/>
        <end position="219"/>
    </location>
</feature>
<evidence type="ECO:0000313" key="4">
    <source>
        <dbReference type="Proteomes" id="UP000247233"/>
    </source>
</evidence>
<dbReference type="VEuPathDB" id="FungiDB:BO70DRAFT_300147"/>
<reference evidence="3 4" key="1">
    <citation type="submission" date="2016-12" db="EMBL/GenBank/DDBJ databases">
        <title>The genomes of Aspergillus section Nigri reveals drivers in fungal speciation.</title>
        <authorList>
            <consortium name="DOE Joint Genome Institute"/>
            <person name="Vesth T.C."/>
            <person name="Nybo J."/>
            <person name="Theobald S."/>
            <person name="Brandl J."/>
            <person name="Frisvad J.C."/>
            <person name="Nielsen K.F."/>
            <person name="Lyhne E.K."/>
            <person name="Kogle M.E."/>
            <person name="Kuo A."/>
            <person name="Riley R."/>
            <person name="Clum A."/>
            <person name="Nolan M."/>
            <person name="Lipzen A."/>
            <person name="Salamov A."/>
            <person name="Henrissat B."/>
            <person name="Wiebenga A."/>
            <person name="De Vries R.P."/>
            <person name="Grigoriev I.V."/>
            <person name="Mortensen U.H."/>
            <person name="Andersen M.R."/>
            <person name="Baker S.E."/>
        </authorList>
    </citation>
    <scope>NUCLEOTIDE SEQUENCE [LARGE SCALE GENOMIC DNA]</scope>
    <source>
        <strain evidence="3 4">CBS 117.55</strain>
    </source>
</reference>
<name>A0A317V4Y4_9EURO</name>
<keyword evidence="1" id="KW-0812">Transmembrane</keyword>
<feature type="domain" description="Rhodopsin" evidence="2">
    <location>
        <begin position="33"/>
        <end position="259"/>
    </location>
</feature>
<keyword evidence="1" id="KW-0472">Membrane</keyword>
<dbReference type="EMBL" id="MSFL01000034">
    <property type="protein sequence ID" value="PWY69046.1"/>
    <property type="molecule type" value="Genomic_DNA"/>
</dbReference>
<dbReference type="AlphaFoldDB" id="A0A317V4Y4"/>
<feature type="transmembrane region" description="Helical" evidence="1">
    <location>
        <begin position="49"/>
        <end position="70"/>
    </location>
</feature>
<comment type="caution">
    <text evidence="3">The sequence shown here is derived from an EMBL/GenBank/DDBJ whole genome shotgun (WGS) entry which is preliminary data.</text>
</comment>
<feature type="transmembrane region" description="Helical" evidence="1">
    <location>
        <begin position="123"/>
        <end position="144"/>
    </location>
</feature>
<protein>
    <recommendedName>
        <fullName evidence="2">Rhodopsin domain-containing protein</fullName>
    </recommendedName>
</protein>
<evidence type="ECO:0000259" key="2">
    <source>
        <dbReference type="Pfam" id="PF20684"/>
    </source>
</evidence>
<sequence length="344" mass="37504">MASPYAITPTDRSGAIVISATLFMTWMVLVCLIRIYMRLAINGPPGMDDVAAWVGGTIGIVQVGMVMDGVSHGLGKSHPGDLASMMKDLYVADILFLAGHCAAKLSVVLLLKRLGRHRVYLRLCVLQLGAIVLWAAVSTLAVALRCDPTHPWQLNNCGFFVSGWRAITAFDVITEAFLLGLSIHLVWGIQMRRSQKAAVIFAFGIRVLIVLLVVLRQVYLNHISVDDTFLDLSNALVVTEVLLHCSLMAATVPCLKPFVIAFNTGWGQGSHNKGSRYLRTGTSGGARSVSQSQSHLKSADDEITMIPTDEDIHGNEAANGHGPMLIHETLEWNLRTEYIEMADL</sequence>
<feature type="transmembrane region" description="Helical" evidence="1">
    <location>
        <begin position="90"/>
        <end position="111"/>
    </location>
</feature>
<gene>
    <name evidence="3" type="ORF">BO70DRAFT_300147</name>
</gene>
<organism evidence="3 4">
    <name type="scientific">Aspergillus heteromorphus CBS 117.55</name>
    <dbReference type="NCBI Taxonomy" id="1448321"/>
    <lineage>
        <taxon>Eukaryota</taxon>
        <taxon>Fungi</taxon>
        <taxon>Dikarya</taxon>
        <taxon>Ascomycota</taxon>
        <taxon>Pezizomycotina</taxon>
        <taxon>Eurotiomycetes</taxon>
        <taxon>Eurotiomycetidae</taxon>
        <taxon>Eurotiales</taxon>
        <taxon>Aspergillaceae</taxon>
        <taxon>Aspergillus</taxon>
        <taxon>Aspergillus subgen. Circumdati</taxon>
    </lineage>
</organism>